<organism evidence="1 2">
    <name type="scientific">Crassaminicella thermophila</name>
    <dbReference type="NCBI Taxonomy" id="2599308"/>
    <lineage>
        <taxon>Bacteria</taxon>
        <taxon>Bacillati</taxon>
        <taxon>Bacillota</taxon>
        <taxon>Clostridia</taxon>
        <taxon>Eubacteriales</taxon>
        <taxon>Clostridiaceae</taxon>
        <taxon>Crassaminicella</taxon>
    </lineage>
</organism>
<dbReference type="Proteomes" id="UP000324646">
    <property type="component" value="Chromosome"/>
</dbReference>
<dbReference type="Pfam" id="PF20551">
    <property type="entry name" value="DUF6765"/>
    <property type="match status" value="1"/>
</dbReference>
<accession>A0A5C0SFH7</accession>
<dbReference type="OrthoDB" id="569000at2"/>
<evidence type="ECO:0000313" key="2">
    <source>
        <dbReference type="Proteomes" id="UP000324646"/>
    </source>
</evidence>
<dbReference type="InterPro" id="IPR046653">
    <property type="entry name" value="DUF6765"/>
</dbReference>
<protein>
    <submittedName>
        <fullName evidence="1">Uncharacterized protein</fullName>
    </submittedName>
</protein>
<reference evidence="1 2" key="1">
    <citation type="submission" date="2019-07" db="EMBL/GenBank/DDBJ databases">
        <title>Complete genome of Crassaminicella thermophila SY095.</title>
        <authorList>
            <person name="Li X."/>
        </authorList>
    </citation>
    <scope>NUCLEOTIDE SEQUENCE [LARGE SCALE GENOMIC DNA]</scope>
    <source>
        <strain evidence="1 2">SY095</strain>
    </source>
</reference>
<dbReference type="KEGG" id="crs:FQB35_11775"/>
<gene>
    <name evidence="1" type="ORF">FQB35_11775</name>
</gene>
<dbReference type="AlphaFoldDB" id="A0A5C0SFH7"/>
<dbReference type="RefSeq" id="WP_148810086.1">
    <property type="nucleotide sequence ID" value="NZ_CP042243.1"/>
</dbReference>
<name>A0A5C0SFH7_CRATE</name>
<sequence>MRIDFHFYAIYTLCRLSGMKDKFSKKIAYASQHTDDAKYDHVLEFSSGGRFQQQMSAHKFLDLGVFSKNTGYDIFIPFHFLPGIEGEDFYEKLLCRQNSKTAKEMLEDTLHTLNKPYGIHRLGISLHVYADTWSHQNFHGLLKKHNNVEDIELQNDIENDSEKITWFRAKFIPPIGHGQAYIYPDEPYLIWKYRANNMKEKLMVNNQIRTIDAIYHIYNFLVNDVKKIKPEIYNEDAKKWEDIKDNLRQVVLAKRQIESRIKLWQEKLKTGFFGFEAQIQYDDREWFKEAVKVINKDRNIFDKKENFHKSDWKYFHDALTLHKFYIKHELLPKYGIIT</sequence>
<proteinExistence type="predicted"/>
<evidence type="ECO:0000313" key="1">
    <source>
        <dbReference type="EMBL" id="QEK12950.1"/>
    </source>
</evidence>
<keyword evidence="2" id="KW-1185">Reference proteome</keyword>
<dbReference type="EMBL" id="CP042243">
    <property type="protein sequence ID" value="QEK12950.1"/>
    <property type="molecule type" value="Genomic_DNA"/>
</dbReference>